<dbReference type="SUPFAM" id="SSF53633">
    <property type="entry name" value="Carbamate kinase-like"/>
    <property type="match status" value="1"/>
</dbReference>
<keyword evidence="7" id="KW-0012">Acyltransferase</keyword>
<dbReference type="Pfam" id="PF00583">
    <property type="entry name" value="Acetyltransf_1"/>
    <property type="match status" value="1"/>
</dbReference>
<comment type="catalytic activity">
    <reaction evidence="8">
        <text>L-glutamate + acetyl-CoA = N-acetyl-L-glutamate + CoA + H(+)</text>
        <dbReference type="Rhea" id="RHEA:24292"/>
        <dbReference type="ChEBI" id="CHEBI:15378"/>
        <dbReference type="ChEBI" id="CHEBI:29985"/>
        <dbReference type="ChEBI" id="CHEBI:44337"/>
        <dbReference type="ChEBI" id="CHEBI:57287"/>
        <dbReference type="ChEBI" id="CHEBI:57288"/>
        <dbReference type="EC" id="2.3.1.1"/>
    </reaction>
</comment>
<keyword evidence="12" id="KW-1185">Reference proteome</keyword>
<keyword evidence="9" id="KW-1133">Transmembrane helix</keyword>
<evidence type="ECO:0000256" key="8">
    <source>
        <dbReference type="ARBA" id="ARBA00048372"/>
    </source>
</evidence>
<dbReference type="Proteomes" id="UP000077202">
    <property type="component" value="Unassembled WGS sequence"/>
</dbReference>
<dbReference type="CDD" id="cd04237">
    <property type="entry name" value="AAK_NAGS-ABP"/>
    <property type="match status" value="1"/>
</dbReference>
<evidence type="ECO:0000256" key="1">
    <source>
        <dbReference type="ARBA" id="ARBA00004925"/>
    </source>
</evidence>
<dbReference type="Gene3D" id="3.40.630.30">
    <property type="match status" value="1"/>
</dbReference>
<dbReference type="EMBL" id="LVLJ01003336">
    <property type="protein sequence ID" value="OAE21850.1"/>
    <property type="molecule type" value="Genomic_DNA"/>
</dbReference>
<keyword evidence="5" id="KW-0028">Amino-acid biosynthesis</keyword>
<evidence type="ECO:0000256" key="3">
    <source>
        <dbReference type="ARBA" id="ARBA00012697"/>
    </source>
</evidence>
<name>A0A176VLS3_MARPO</name>
<keyword evidence="4" id="KW-0055">Arginine biosynthesis</keyword>
<evidence type="ECO:0000256" key="2">
    <source>
        <dbReference type="ARBA" id="ARBA00009145"/>
    </source>
</evidence>
<accession>A0A176VLS3</accession>
<dbReference type="PROSITE" id="PS51186">
    <property type="entry name" value="GNAT"/>
    <property type="match status" value="1"/>
</dbReference>
<reference evidence="11" key="1">
    <citation type="submission" date="2016-03" db="EMBL/GenBank/DDBJ databases">
        <title>Mechanisms controlling the formation of the plant cell surface in tip-growing cells are functionally conserved among land plants.</title>
        <authorList>
            <person name="Honkanen S."/>
            <person name="Jones V.A."/>
            <person name="Morieri G."/>
            <person name="Champion C."/>
            <person name="Hetherington A.J."/>
            <person name="Kelly S."/>
            <person name="Saint-Marcoux D."/>
            <person name="Proust H."/>
            <person name="Prescott H."/>
            <person name="Dolan L."/>
        </authorList>
    </citation>
    <scope>NUCLEOTIDE SEQUENCE [LARGE SCALE GENOMIC DNA]</scope>
    <source>
        <tissue evidence="11">Whole gametophyte</tissue>
    </source>
</reference>
<dbReference type="InterPro" id="IPR036393">
    <property type="entry name" value="AceGlu_kinase-like_sf"/>
</dbReference>
<evidence type="ECO:0000256" key="9">
    <source>
        <dbReference type="SAM" id="Phobius"/>
    </source>
</evidence>
<dbReference type="InterPro" id="IPR033719">
    <property type="entry name" value="NAGS_kin"/>
</dbReference>
<dbReference type="InterPro" id="IPR016181">
    <property type="entry name" value="Acyl_CoA_acyltransferase"/>
</dbReference>
<dbReference type="PANTHER" id="PTHR30602:SF12">
    <property type="entry name" value="AMINO-ACID ACETYLTRANSFERASE NAGS1, CHLOROPLASTIC-RELATED"/>
    <property type="match status" value="1"/>
</dbReference>
<dbReference type="HAMAP" id="MF_01105">
    <property type="entry name" value="N_acetyl_glu_synth"/>
    <property type="match status" value="1"/>
</dbReference>
<dbReference type="InterPro" id="IPR000182">
    <property type="entry name" value="GNAT_dom"/>
</dbReference>
<evidence type="ECO:0000256" key="5">
    <source>
        <dbReference type="ARBA" id="ARBA00022605"/>
    </source>
</evidence>
<comment type="caution">
    <text evidence="11">The sequence shown here is derived from an EMBL/GenBank/DDBJ whole genome shotgun (WGS) entry which is preliminary data.</text>
</comment>
<dbReference type="CDD" id="cd04301">
    <property type="entry name" value="NAT_SF"/>
    <property type="match status" value="1"/>
</dbReference>
<proteinExistence type="inferred from homology"/>
<evidence type="ECO:0000256" key="4">
    <source>
        <dbReference type="ARBA" id="ARBA00022571"/>
    </source>
</evidence>
<dbReference type="GO" id="GO:0006526">
    <property type="term" value="P:L-arginine biosynthetic process"/>
    <property type="evidence" value="ECO:0007669"/>
    <property type="project" value="UniProtKB-UniPathway"/>
</dbReference>
<gene>
    <name evidence="11" type="ORF">AXG93_138s1210</name>
</gene>
<evidence type="ECO:0000313" key="11">
    <source>
        <dbReference type="EMBL" id="OAE21850.1"/>
    </source>
</evidence>
<sequence>MLRCSCSAVYGFDRNFAASSLNNRPRRERATILRSAGAINLASVQILSTLPSNIEDNVLFRNLVTGAAATSWTGWSQKRSQSRLSCCSSGIQREQTKRDDEVLTELAVSDDENDLSKEKENETLSKDDDKEALFVQWFRGAWPYIQGYRSSTFVLVIPGEVVADRSKIDGILQDILLLHGLGIKLVIIPGTHVQIDELLTERGHKPKYAGAYRITDAESLAASMEAAGRIRLALEAKLSRGPSIPILRRHGDTDRWHEVSVASGNFLAAKRRGVVNGVDFGATGEVKRIDTSRIKERLDSNCIVMLTNLGYSATGEVLNCNTYEVATACAVALQADKMMCLLDGPLLDDDCRLVRFMTLHEADKLIRERASESTAAADYVKAVAGQAYMQSLGLPGLNGKNGTASGIGIRTSYDIGSNPPSKNGSRATGGGFAIGGEERRSRLHGYLSELTAAVYVCRHGVRRVHILDSNVQGALLLELYTRDGIGTMVSSDSYEGTRPATYNDIYGIMELLRPLEESGVLVNRPRKQLEEEVVNYTVVERDGSIIACTALFPFKSERCGEVAAFAVAPECRGHGQGDSLLEYIEKKAIDMNLNRLFLLTTRTADCVEAFLPAKSVLTGIWGAGLSIVGFLSAQLRAYLRNEGRR</sequence>
<dbReference type="Pfam" id="PF00696">
    <property type="entry name" value="AA_kinase"/>
    <property type="match status" value="1"/>
</dbReference>
<dbReference type="Gene3D" id="3.40.1160.10">
    <property type="entry name" value="Acetylglutamate kinase-like"/>
    <property type="match status" value="1"/>
</dbReference>
<dbReference type="InterPro" id="IPR010167">
    <property type="entry name" value="NH2A_AcTrfase"/>
</dbReference>
<dbReference type="AlphaFoldDB" id="A0A176VLS3"/>
<keyword evidence="9" id="KW-0472">Membrane</keyword>
<dbReference type="EC" id="2.3.1.1" evidence="3"/>
<dbReference type="PANTHER" id="PTHR30602">
    <property type="entry name" value="AMINO-ACID ACETYLTRANSFERASE"/>
    <property type="match status" value="1"/>
</dbReference>
<organism evidence="11 12">
    <name type="scientific">Marchantia polymorpha subsp. ruderalis</name>
    <dbReference type="NCBI Taxonomy" id="1480154"/>
    <lineage>
        <taxon>Eukaryota</taxon>
        <taxon>Viridiplantae</taxon>
        <taxon>Streptophyta</taxon>
        <taxon>Embryophyta</taxon>
        <taxon>Marchantiophyta</taxon>
        <taxon>Marchantiopsida</taxon>
        <taxon>Marchantiidae</taxon>
        <taxon>Marchantiales</taxon>
        <taxon>Marchantiaceae</taxon>
        <taxon>Marchantia</taxon>
    </lineage>
</organism>
<dbReference type="UniPathway" id="UPA00068">
    <property type="reaction ID" value="UER00106"/>
</dbReference>
<feature type="transmembrane region" description="Helical" evidence="9">
    <location>
        <begin position="620"/>
        <end position="639"/>
    </location>
</feature>
<feature type="domain" description="N-acetyltransferase" evidence="10">
    <location>
        <begin position="495"/>
        <end position="645"/>
    </location>
</feature>
<evidence type="ECO:0000256" key="7">
    <source>
        <dbReference type="ARBA" id="ARBA00023315"/>
    </source>
</evidence>
<protein>
    <recommendedName>
        <fullName evidence="3">amino-acid N-acetyltransferase</fullName>
        <ecNumber evidence="3">2.3.1.1</ecNumber>
    </recommendedName>
</protein>
<evidence type="ECO:0000259" key="10">
    <source>
        <dbReference type="PROSITE" id="PS51186"/>
    </source>
</evidence>
<dbReference type="InterPro" id="IPR001048">
    <property type="entry name" value="Asp/Glu/Uridylate_kinase"/>
</dbReference>
<keyword evidence="9" id="KW-0812">Transmembrane</keyword>
<dbReference type="SUPFAM" id="SSF55729">
    <property type="entry name" value="Acyl-CoA N-acyltransferases (Nat)"/>
    <property type="match status" value="1"/>
</dbReference>
<dbReference type="GO" id="GO:0005737">
    <property type="term" value="C:cytoplasm"/>
    <property type="evidence" value="ECO:0007669"/>
    <property type="project" value="InterPro"/>
</dbReference>
<evidence type="ECO:0000256" key="6">
    <source>
        <dbReference type="ARBA" id="ARBA00022679"/>
    </source>
</evidence>
<dbReference type="GO" id="GO:0004042">
    <property type="term" value="F:L-glutamate N-acetyltransferase activity"/>
    <property type="evidence" value="ECO:0007669"/>
    <property type="project" value="InterPro"/>
</dbReference>
<evidence type="ECO:0000313" key="12">
    <source>
        <dbReference type="Proteomes" id="UP000077202"/>
    </source>
</evidence>
<comment type="similarity">
    <text evidence="2">Belongs to the acetyltransferase family. ArgA subfamily.</text>
</comment>
<keyword evidence="6" id="KW-0808">Transferase</keyword>
<comment type="pathway">
    <text evidence="1">Amino-acid biosynthesis; L-arginine biosynthesis; N(2)-acetyl-L-ornithine from L-glutamate: step 1/4.</text>
</comment>